<feature type="compositionally biased region" description="Basic and acidic residues" evidence="4">
    <location>
        <begin position="60"/>
        <end position="70"/>
    </location>
</feature>
<feature type="region of interest" description="Disordered" evidence="4">
    <location>
        <begin position="1"/>
        <end position="70"/>
    </location>
</feature>
<organism evidence="5 6">
    <name type="scientific">Salmon gill poxvirus</name>
    <dbReference type="NCBI Taxonomy" id="1680908"/>
    <lineage>
        <taxon>Viruses</taxon>
        <taxon>Varidnaviria</taxon>
        <taxon>Bamfordvirae</taxon>
        <taxon>Nucleocytoviricota</taxon>
        <taxon>Pokkesviricetes</taxon>
        <taxon>Chitovirales</taxon>
        <taxon>Poxviridae</taxon>
        <taxon>Chordopoxvirinae</taxon>
        <taxon>Salmonpoxvirus</taxon>
        <taxon>Salmonpoxvirus gillpox</taxon>
        <taxon>Salmon gillpox virus</taxon>
    </lineage>
</organism>
<evidence type="ECO:0000313" key="6">
    <source>
        <dbReference type="Proteomes" id="UP000105007"/>
    </source>
</evidence>
<proteinExistence type="predicted"/>
<name>A0A0H4YFI7_9POXV</name>
<keyword evidence="2" id="KW-0946">Virion</keyword>
<keyword evidence="3 5" id="KW-0238">DNA-binding</keyword>
<feature type="compositionally biased region" description="Acidic residues" evidence="4">
    <location>
        <begin position="30"/>
        <end position="42"/>
    </location>
</feature>
<dbReference type="GO" id="GO:0044423">
    <property type="term" value="C:virion component"/>
    <property type="evidence" value="ECO:0007669"/>
    <property type="project" value="UniProtKB-KW"/>
</dbReference>
<dbReference type="Proteomes" id="UP000105007">
    <property type="component" value="Segment"/>
</dbReference>
<dbReference type="KEGG" id="vg:25392247"/>
<evidence type="ECO:0000256" key="1">
    <source>
        <dbReference type="ARBA" id="ARBA00004328"/>
    </source>
</evidence>
<gene>
    <name evidence="5" type="ORF">SGPV080</name>
</gene>
<reference evidence="5 6" key="1">
    <citation type="journal article" date="2015" name="J. Virol.">
        <title>Salmon gill poxvirus, the deepest representative of the Chordopoxvirinae.</title>
        <authorList>
            <person name="Gjessing M.C."/>
            <person name="Yutin N."/>
            <person name="Tengs T."/>
            <person name="Senkevich T."/>
            <person name="Koonin E.V."/>
            <person name="Ronning H.P."/>
            <person name="Alarson M."/>
            <person name="Ylving S."/>
            <person name="Lie K.-I."/>
            <person name="Saure B."/>
            <person name="Tran L."/>
            <person name="Moss B."/>
            <person name="Dale O.B."/>
        </authorList>
    </citation>
    <scope>NUCLEOTIDE SEQUENCE [LARGE SCALE GENOMIC DNA]</scope>
    <source>
        <strain evidence="5">2012-04-F277-L3G</strain>
    </source>
</reference>
<dbReference type="EMBL" id="KT159937">
    <property type="protein sequence ID" value="AKR04204.1"/>
    <property type="molecule type" value="Genomic_DNA"/>
</dbReference>
<evidence type="ECO:0000313" key="5">
    <source>
        <dbReference type="EMBL" id="AKR04204.1"/>
    </source>
</evidence>
<dbReference type="GeneID" id="25392247"/>
<dbReference type="Pfam" id="PF03289">
    <property type="entry name" value="Pox_I1"/>
    <property type="match status" value="1"/>
</dbReference>
<dbReference type="RefSeq" id="YP_009162452.1">
    <property type="nucleotide sequence ID" value="NC_027707.1"/>
</dbReference>
<accession>A0A0H4YFI7</accession>
<dbReference type="GO" id="GO:0003677">
    <property type="term" value="F:DNA binding"/>
    <property type="evidence" value="ECO:0007669"/>
    <property type="project" value="UniProtKB-KW"/>
</dbReference>
<evidence type="ECO:0000256" key="2">
    <source>
        <dbReference type="ARBA" id="ARBA00022844"/>
    </source>
</evidence>
<protein>
    <submittedName>
        <fullName evidence="5">DNA-binding virion core protein I1L</fullName>
    </submittedName>
</protein>
<comment type="subcellular location">
    <subcellularLocation>
        <location evidence="1">Virion</location>
    </subcellularLocation>
</comment>
<dbReference type="InterPro" id="IPR004969">
    <property type="entry name" value="Poxvirus_I1"/>
</dbReference>
<evidence type="ECO:0000256" key="3">
    <source>
        <dbReference type="ARBA" id="ARBA00023125"/>
    </source>
</evidence>
<evidence type="ECO:0000256" key="4">
    <source>
        <dbReference type="SAM" id="MobiDB-lite"/>
    </source>
</evidence>
<sequence>MSSKNFSRVPVMSEDEDEEVLVSSRVESSDSSDDEVETEEVVTETVVEPPPTRSVSKSRASKDQSKLSTNDRRLIQKQVTVLTKSYMSDMHRRFDELVSDINSGILNINKAVVKPKTSKKLPAVVHRLDNIHRKFIDKYLSSYEKTEISGKDLISTLQIYAFTNDVVTRSASNYEALNFSSTEVKILSKLSDNTHPLNIFKSDSKTLVTKLVKPLTVFSYDNVDYSIDESLWDNLIKNKKISNGSQFDDRSLNICPTALGTRLKECFKKSPSFSGKLVTEESFNNYIAQVTMRSTDLYFPVALANKKILKYLQVPYVNVESILYTKHSLLTAAFNSKINPDTKRFDEQTERELSDVFVTIELSKIKVDELVNRCSYSVEE</sequence>
<keyword evidence="6" id="KW-1185">Reference proteome</keyword>